<gene>
    <name evidence="1" type="ORF">DPEC_G00180960</name>
</gene>
<dbReference type="EMBL" id="CM055742">
    <property type="protein sequence ID" value="KAJ8000519.1"/>
    <property type="molecule type" value="Genomic_DNA"/>
</dbReference>
<protein>
    <submittedName>
        <fullName evidence="1">Uncharacterized protein</fullName>
    </submittedName>
</protein>
<evidence type="ECO:0000313" key="1">
    <source>
        <dbReference type="EMBL" id="KAJ8000519.1"/>
    </source>
</evidence>
<evidence type="ECO:0000313" key="2">
    <source>
        <dbReference type="Proteomes" id="UP001157502"/>
    </source>
</evidence>
<keyword evidence="2" id="KW-1185">Reference proteome</keyword>
<sequence>MGNVSMLVVCVAVIFSLVSVSQTAPVSHTCEELLKPLEMKTIDPMIGKWSFIAMSTDRPGIRTFTDLFVENIWWDFTPGASSNSLNAKKHVKLMEECYSKQSNFTLEKNIWTISDNNAHFTAVLLPTCSDCMVTMTRSSIKGNVYTNLKLLSKRRELSKAELLEFDRQIECLKLPSRFSYTIEEELCPDTSPPFPEMDDFWQAQKDFLEIDVVKKILRA</sequence>
<name>A0ACC2GA45_DALPE</name>
<accession>A0ACC2GA45</accession>
<comment type="caution">
    <text evidence="1">The sequence shown here is derived from an EMBL/GenBank/DDBJ whole genome shotgun (WGS) entry which is preliminary data.</text>
</comment>
<proteinExistence type="predicted"/>
<reference evidence="1" key="1">
    <citation type="submission" date="2021-05" db="EMBL/GenBank/DDBJ databases">
        <authorList>
            <person name="Pan Q."/>
            <person name="Jouanno E."/>
            <person name="Zahm M."/>
            <person name="Klopp C."/>
            <person name="Cabau C."/>
            <person name="Louis A."/>
            <person name="Berthelot C."/>
            <person name="Parey E."/>
            <person name="Roest Crollius H."/>
            <person name="Montfort J."/>
            <person name="Robinson-Rechavi M."/>
            <person name="Bouchez O."/>
            <person name="Lampietro C."/>
            <person name="Lopez Roques C."/>
            <person name="Donnadieu C."/>
            <person name="Postlethwait J."/>
            <person name="Bobe J."/>
            <person name="Dillon D."/>
            <person name="Chandos A."/>
            <person name="von Hippel F."/>
            <person name="Guiguen Y."/>
        </authorList>
    </citation>
    <scope>NUCLEOTIDE SEQUENCE</scope>
    <source>
        <strain evidence="1">YG-Jan2019</strain>
    </source>
</reference>
<dbReference type="Proteomes" id="UP001157502">
    <property type="component" value="Chromosome 15"/>
</dbReference>
<organism evidence="1 2">
    <name type="scientific">Dallia pectoralis</name>
    <name type="common">Alaska blackfish</name>
    <dbReference type="NCBI Taxonomy" id="75939"/>
    <lineage>
        <taxon>Eukaryota</taxon>
        <taxon>Metazoa</taxon>
        <taxon>Chordata</taxon>
        <taxon>Craniata</taxon>
        <taxon>Vertebrata</taxon>
        <taxon>Euteleostomi</taxon>
        <taxon>Actinopterygii</taxon>
        <taxon>Neopterygii</taxon>
        <taxon>Teleostei</taxon>
        <taxon>Protacanthopterygii</taxon>
        <taxon>Esociformes</taxon>
        <taxon>Umbridae</taxon>
        <taxon>Dallia</taxon>
    </lineage>
</organism>